<dbReference type="Pfam" id="PF00440">
    <property type="entry name" value="TetR_N"/>
    <property type="match status" value="1"/>
</dbReference>
<evidence type="ECO:0000256" key="3">
    <source>
        <dbReference type="ARBA" id="ARBA00023163"/>
    </source>
</evidence>
<keyword evidence="7" id="KW-1185">Reference proteome</keyword>
<proteinExistence type="predicted"/>
<evidence type="ECO:0000256" key="2">
    <source>
        <dbReference type="ARBA" id="ARBA00023125"/>
    </source>
</evidence>
<feature type="DNA-binding region" description="H-T-H motif" evidence="4">
    <location>
        <begin position="31"/>
        <end position="50"/>
    </location>
</feature>
<evidence type="ECO:0000313" key="6">
    <source>
        <dbReference type="EMBL" id="GGS27861.1"/>
    </source>
</evidence>
<sequence>MRQQERALRTRARIVRAAALEMDRLGYEGARLSRVSQAADASMGAVTFHFPTKKALAEAVREEGVASVAAVVDRTVSAGASRLSAVVDLTVALASLLEQDVAARAAARVAREQPDVMEQWSGSWLPTVLDLLGRARADGQLRPEHRPETLAALIVYLLAGAESEIRTGGGAPMGGTGSVADRLEQIWRLVLRGAATGKL</sequence>
<keyword evidence="1" id="KW-0805">Transcription regulation</keyword>
<gene>
    <name evidence="6" type="ORF">GCM10010269_78100</name>
</gene>
<keyword evidence="3" id="KW-0804">Transcription</keyword>
<dbReference type="EMBL" id="BMTL01000053">
    <property type="protein sequence ID" value="GGS27861.1"/>
    <property type="molecule type" value="Genomic_DNA"/>
</dbReference>
<dbReference type="InterPro" id="IPR001647">
    <property type="entry name" value="HTH_TetR"/>
</dbReference>
<dbReference type="GO" id="GO:0003700">
    <property type="term" value="F:DNA-binding transcription factor activity"/>
    <property type="evidence" value="ECO:0007669"/>
    <property type="project" value="TreeGrafter"/>
</dbReference>
<comment type="caution">
    <text evidence="6">The sequence shown here is derived from an EMBL/GenBank/DDBJ whole genome shotgun (WGS) entry which is preliminary data.</text>
</comment>
<dbReference type="Gene3D" id="1.10.357.10">
    <property type="entry name" value="Tetracycline Repressor, domain 2"/>
    <property type="match status" value="1"/>
</dbReference>
<evidence type="ECO:0000256" key="4">
    <source>
        <dbReference type="PROSITE-ProRule" id="PRU00335"/>
    </source>
</evidence>
<evidence type="ECO:0000259" key="5">
    <source>
        <dbReference type="PROSITE" id="PS50977"/>
    </source>
</evidence>
<keyword evidence="2 4" id="KW-0238">DNA-binding</keyword>
<dbReference type="SUPFAM" id="SSF48498">
    <property type="entry name" value="Tetracyclin repressor-like, C-terminal domain"/>
    <property type="match status" value="1"/>
</dbReference>
<dbReference type="SUPFAM" id="SSF46689">
    <property type="entry name" value="Homeodomain-like"/>
    <property type="match status" value="1"/>
</dbReference>
<evidence type="ECO:0000313" key="7">
    <source>
        <dbReference type="Proteomes" id="UP000606194"/>
    </source>
</evidence>
<reference evidence="6" key="1">
    <citation type="journal article" date="2014" name="Int. J. Syst. Evol. Microbiol.">
        <title>Complete genome sequence of Corynebacterium casei LMG S-19264T (=DSM 44701T), isolated from a smear-ripened cheese.</title>
        <authorList>
            <consortium name="US DOE Joint Genome Institute (JGI-PGF)"/>
            <person name="Walter F."/>
            <person name="Albersmeier A."/>
            <person name="Kalinowski J."/>
            <person name="Ruckert C."/>
        </authorList>
    </citation>
    <scope>NUCLEOTIDE SEQUENCE</scope>
    <source>
        <strain evidence="6">JCM 4386</strain>
    </source>
</reference>
<dbReference type="InterPro" id="IPR009057">
    <property type="entry name" value="Homeodomain-like_sf"/>
</dbReference>
<name>A0A918GBL2_9ACTN</name>
<dbReference type="Proteomes" id="UP000606194">
    <property type="component" value="Unassembled WGS sequence"/>
</dbReference>
<dbReference type="RefSeq" id="WP_190154065.1">
    <property type="nucleotide sequence ID" value="NZ_BMTL01000053.1"/>
</dbReference>
<organism evidence="6 7">
    <name type="scientific">Streptomyces humidus</name>
    <dbReference type="NCBI Taxonomy" id="52259"/>
    <lineage>
        <taxon>Bacteria</taxon>
        <taxon>Bacillati</taxon>
        <taxon>Actinomycetota</taxon>
        <taxon>Actinomycetes</taxon>
        <taxon>Kitasatosporales</taxon>
        <taxon>Streptomycetaceae</taxon>
        <taxon>Streptomyces</taxon>
    </lineage>
</organism>
<dbReference type="PANTHER" id="PTHR30055:SF234">
    <property type="entry name" value="HTH-TYPE TRANSCRIPTIONAL REGULATOR BETI"/>
    <property type="match status" value="1"/>
</dbReference>
<dbReference type="PANTHER" id="PTHR30055">
    <property type="entry name" value="HTH-TYPE TRANSCRIPTIONAL REGULATOR RUTR"/>
    <property type="match status" value="1"/>
</dbReference>
<reference evidence="6" key="2">
    <citation type="submission" date="2020-09" db="EMBL/GenBank/DDBJ databases">
        <authorList>
            <person name="Sun Q."/>
            <person name="Ohkuma M."/>
        </authorList>
    </citation>
    <scope>NUCLEOTIDE SEQUENCE</scope>
    <source>
        <strain evidence="6">JCM 4386</strain>
    </source>
</reference>
<dbReference type="GO" id="GO:0000976">
    <property type="term" value="F:transcription cis-regulatory region binding"/>
    <property type="evidence" value="ECO:0007669"/>
    <property type="project" value="TreeGrafter"/>
</dbReference>
<dbReference type="InterPro" id="IPR050109">
    <property type="entry name" value="HTH-type_TetR-like_transc_reg"/>
</dbReference>
<dbReference type="InterPro" id="IPR036271">
    <property type="entry name" value="Tet_transcr_reg_TetR-rel_C_sf"/>
</dbReference>
<evidence type="ECO:0000256" key="1">
    <source>
        <dbReference type="ARBA" id="ARBA00023015"/>
    </source>
</evidence>
<feature type="domain" description="HTH tetR-type" evidence="5">
    <location>
        <begin position="8"/>
        <end position="68"/>
    </location>
</feature>
<protein>
    <submittedName>
        <fullName evidence="6">TetR family transcriptional regulator</fullName>
    </submittedName>
</protein>
<accession>A0A918GBL2</accession>
<dbReference type="AlphaFoldDB" id="A0A918GBL2"/>
<dbReference type="PROSITE" id="PS50977">
    <property type="entry name" value="HTH_TETR_2"/>
    <property type="match status" value="1"/>
</dbReference>